<gene>
    <name evidence="2" type="ORF">H7R52_15775</name>
</gene>
<feature type="domain" description="Fido" evidence="1">
    <location>
        <begin position="50"/>
        <end position="188"/>
    </location>
</feature>
<dbReference type="Proteomes" id="UP000650485">
    <property type="component" value="Unassembled WGS sequence"/>
</dbReference>
<reference evidence="2" key="1">
    <citation type="submission" date="2020-08" db="EMBL/GenBank/DDBJ databases">
        <title>Complete genome sequence of Weissella confusa strain FS54 provides insights into metabolic potential.</title>
        <authorList>
            <person name="Fhoula I."/>
            <person name="Najjari A."/>
            <person name="Lekired A."/>
            <person name="Bessrour-Aouam N."/>
            <person name="Jaballah S."/>
            <person name="Klibi N."/>
            <person name="Ouzari H.-I."/>
        </authorList>
    </citation>
    <scope>NUCLEOTIDE SEQUENCE</scope>
    <source>
        <strain evidence="2">FS54</strain>
    </source>
</reference>
<dbReference type="InterPro" id="IPR036597">
    <property type="entry name" value="Fido-like_dom_sf"/>
</dbReference>
<evidence type="ECO:0000313" key="3">
    <source>
        <dbReference type="Proteomes" id="UP000650485"/>
    </source>
</evidence>
<evidence type="ECO:0000313" key="2">
    <source>
        <dbReference type="EMBL" id="MBC6499585.1"/>
    </source>
</evidence>
<proteinExistence type="predicted"/>
<evidence type="ECO:0000259" key="1">
    <source>
        <dbReference type="PROSITE" id="PS51459"/>
    </source>
</evidence>
<dbReference type="RefSeq" id="WP_167849175.1">
    <property type="nucleotide sequence ID" value="NZ_CABJBN010000002.1"/>
</dbReference>
<dbReference type="Pfam" id="PF02661">
    <property type="entry name" value="Fic"/>
    <property type="match status" value="1"/>
</dbReference>
<accession>A0A923NFD5</accession>
<name>A0A923NFD5_WEICO</name>
<dbReference type="InterPro" id="IPR003812">
    <property type="entry name" value="Fido"/>
</dbReference>
<sequence>MNLTKFAEFITALGSLNGYASTIAETKRALEMRNAQVLTRGQNDAIIFADAVKAIDAVHELPLTVDTIIRINKSFDGGGDEQPMPDNLRADIQAIIAEWHNSLKLGEDAWRLFARLAKLQPFQDGNKRTALIAANLAFGAYSTDNYLLIPARTADRYRFTADLMDYYVADDDGDAEVVFQRMLSWVDGSQLDSPSFSPNYVDRQFNAQTTVYQTEQKLTSEAIADLFDQEQ</sequence>
<protein>
    <submittedName>
        <fullName evidence="2">Fic family protein</fullName>
    </submittedName>
</protein>
<dbReference type="PROSITE" id="PS51459">
    <property type="entry name" value="FIDO"/>
    <property type="match status" value="1"/>
</dbReference>
<dbReference type="Gene3D" id="1.10.3290.10">
    <property type="entry name" value="Fido-like domain"/>
    <property type="match status" value="1"/>
</dbReference>
<organism evidence="2 3">
    <name type="scientific">Weissella confusa</name>
    <name type="common">Lactobacillus confusus</name>
    <dbReference type="NCBI Taxonomy" id="1583"/>
    <lineage>
        <taxon>Bacteria</taxon>
        <taxon>Bacillati</taxon>
        <taxon>Bacillota</taxon>
        <taxon>Bacilli</taxon>
        <taxon>Lactobacillales</taxon>
        <taxon>Lactobacillaceae</taxon>
        <taxon>Weissella</taxon>
    </lineage>
</organism>
<dbReference type="EMBL" id="JACSZT010000020">
    <property type="protein sequence ID" value="MBC6499585.1"/>
    <property type="molecule type" value="Genomic_DNA"/>
</dbReference>
<comment type="caution">
    <text evidence="2">The sequence shown here is derived from an EMBL/GenBank/DDBJ whole genome shotgun (WGS) entry which is preliminary data.</text>
</comment>
<dbReference type="AlphaFoldDB" id="A0A923NFD5"/>
<dbReference type="SUPFAM" id="SSF140931">
    <property type="entry name" value="Fic-like"/>
    <property type="match status" value="1"/>
</dbReference>